<keyword evidence="2" id="KW-0032">Aminotransferase</keyword>
<evidence type="ECO:0000313" key="2">
    <source>
        <dbReference type="EMBL" id="SDF20009.1"/>
    </source>
</evidence>
<dbReference type="Pfam" id="PF01041">
    <property type="entry name" value="DegT_DnrJ_EryC1"/>
    <property type="match status" value="1"/>
</dbReference>
<reference evidence="2 3" key="1">
    <citation type="submission" date="2016-10" db="EMBL/GenBank/DDBJ databases">
        <authorList>
            <person name="de Groot N.N."/>
        </authorList>
    </citation>
    <scope>NUCLEOTIDE SEQUENCE [LARGE SCALE GENOMIC DNA]</scope>
    <source>
        <strain evidence="2 3">DSM 28129</strain>
    </source>
</reference>
<dbReference type="EMBL" id="FNBG01000007">
    <property type="protein sequence ID" value="SDF20009.1"/>
    <property type="molecule type" value="Genomic_DNA"/>
</dbReference>
<gene>
    <name evidence="2" type="ORF">SAMN04488542_10723</name>
</gene>
<dbReference type="STRING" id="670482.SAMN04488542_10723"/>
<protein>
    <submittedName>
        <fullName evidence="2">DegT/DnrJ/EryC1/StrS aminotransferase family protein</fullName>
    </submittedName>
</protein>
<dbReference type="InterPro" id="IPR015422">
    <property type="entry name" value="PyrdxlP-dep_Trfase_small"/>
</dbReference>
<evidence type="ECO:0000256" key="1">
    <source>
        <dbReference type="ARBA" id="ARBA00022898"/>
    </source>
</evidence>
<dbReference type="SUPFAM" id="SSF53383">
    <property type="entry name" value="PLP-dependent transferases"/>
    <property type="match status" value="1"/>
</dbReference>
<dbReference type="Gene3D" id="3.90.1150.10">
    <property type="entry name" value="Aspartate Aminotransferase, domain 1"/>
    <property type="match status" value="1"/>
</dbReference>
<keyword evidence="1" id="KW-0663">Pyridoxal phosphate</keyword>
<dbReference type="AlphaFoldDB" id="A0A1G7J682"/>
<accession>A0A1G7J682</accession>
<evidence type="ECO:0000313" key="3">
    <source>
        <dbReference type="Proteomes" id="UP000198972"/>
    </source>
</evidence>
<organism evidence="2 3">
    <name type="scientific">Fontibacillus panacisegetis</name>
    <dbReference type="NCBI Taxonomy" id="670482"/>
    <lineage>
        <taxon>Bacteria</taxon>
        <taxon>Bacillati</taxon>
        <taxon>Bacillota</taxon>
        <taxon>Bacilli</taxon>
        <taxon>Bacillales</taxon>
        <taxon>Paenibacillaceae</taxon>
        <taxon>Fontibacillus</taxon>
    </lineage>
</organism>
<sequence length="100" mass="11746">MTKTPYERVYYTYVLQAERRDELRDHLSREGIETKVYYPRTLPLQPAFSYLGHREGDFPNAEAICKRSIALPLYAEMPDAHVEQVIEQVLNFYAKVKAHV</sequence>
<dbReference type="PANTHER" id="PTHR30244">
    <property type="entry name" value="TRANSAMINASE"/>
    <property type="match status" value="1"/>
</dbReference>
<dbReference type="InterPro" id="IPR015424">
    <property type="entry name" value="PyrdxlP-dep_Trfase"/>
</dbReference>
<dbReference type="PANTHER" id="PTHR30244:SF36">
    <property type="entry name" value="3-OXO-GLUCOSE-6-PHOSPHATE:GLUTAMATE AMINOTRANSFERASE"/>
    <property type="match status" value="1"/>
</dbReference>
<keyword evidence="3" id="KW-1185">Reference proteome</keyword>
<proteinExistence type="predicted"/>
<dbReference type="InterPro" id="IPR000653">
    <property type="entry name" value="DegT/StrS_aminotransferase"/>
</dbReference>
<dbReference type="GO" id="GO:0030170">
    <property type="term" value="F:pyridoxal phosphate binding"/>
    <property type="evidence" value="ECO:0007669"/>
    <property type="project" value="TreeGrafter"/>
</dbReference>
<keyword evidence="2" id="KW-0808">Transferase</keyword>
<name>A0A1G7J682_9BACL</name>
<dbReference type="RefSeq" id="WP_245742306.1">
    <property type="nucleotide sequence ID" value="NZ_FNBG01000007.1"/>
</dbReference>
<dbReference type="Proteomes" id="UP000198972">
    <property type="component" value="Unassembled WGS sequence"/>
</dbReference>
<dbReference type="GO" id="GO:0008483">
    <property type="term" value="F:transaminase activity"/>
    <property type="evidence" value="ECO:0007669"/>
    <property type="project" value="UniProtKB-KW"/>
</dbReference>
<dbReference type="GO" id="GO:0000271">
    <property type="term" value="P:polysaccharide biosynthetic process"/>
    <property type="evidence" value="ECO:0007669"/>
    <property type="project" value="TreeGrafter"/>
</dbReference>